<evidence type="ECO:0000313" key="2">
    <source>
        <dbReference type="EMBL" id="CAK7356370.1"/>
    </source>
</evidence>
<accession>A0AAV1SUX5</accession>
<dbReference type="Proteomes" id="UP001314170">
    <property type="component" value="Unassembled WGS sequence"/>
</dbReference>
<evidence type="ECO:0000313" key="3">
    <source>
        <dbReference type="Proteomes" id="UP001314170"/>
    </source>
</evidence>
<gene>
    <name evidence="2" type="ORF">DCAF_LOCUS26641</name>
</gene>
<dbReference type="EMBL" id="CAWUPB010001197">
    <property type="protein sequence ID" value="CAK7356370.1"/>
    <property type="molecule type" value="Genomic_DNA"/>
</dbReference>
<organism evidence="2 3">
    <name type="scientific">Dovyalis caffra</name>
    <dbReference type="NCBI Taxonomy" id="77055"/>
    <lineage>
        <taxon>Eukaryota</taxon>
        <taxon>Viridiplantae</taxon>
        <taxon>Streptophyta</taxon>
        <taxon>Embryophyta</taxon>
        <taxon>Tracheophyta</taxon>
        <taxon>Spermatophyta</taxon>
        <taxon>Magnoliopsida</taxon>
        <taxon>eudicotyledons</taxon>
        <taxon>Gunneridae</taxon>
        <taxon>Pentapetalae</taxon>
        <taxon>rosids</taxon>
        <taxon>fabids</taxon>
        <taxon>Malpighiales</taxon>
        <taxon>Salicaceae</taxon>
        <taxon>Flacourtieae</taxon>
        <taxon>Dovyalis</taxon>
    </lineage>
</organism>
<reference evidence="2 3" key="1">
    <citation type="submission" date="2024-01" db="EMBL/GenBank/DDBJ databases">
        <authorList>
            <person name="Waweru B."/>
        </authorList>
    </citation>
    <scope>NUCLEOTIDE SEQUENCE [LARGE SCALE GENOMIC DNA]</scope>
</reference>
<name>A0AAV1SUX5_9ROSI</name>
<feature type="region of interest" description="Disordered" evidence="1">
    <location>
        <begin position="48"/>
        <end position="74"/>
    </location>
</feature>
<sequence length="74" mass="8155">MASGALVYPTIVPIPVDLFASKKHLDLNGDLGFVDCLENNVFKVNFDKSTKSSPKREGSWQGFKGGNNREKDLI</sequence>
<feature type="compositionally biased region" description="Basic and acidic residues" evidence="1">
    <location>
        <begin position="48"/>
        <end position="58"/>
    </location>
</feature>
<proteinExistence type="predicted"/>
<keyword evidence="3" id="KW-1185">Reference proteome</keyword>
<evidence type="ECO:0000256" key="1">
    <source>
        <dbReference type="SAM" id="MobiDB-lite"/>
    </source>
</evidence>
<dbReference type="AlphaFoldDB" id="A0AAV1SUX5"/>
<protein>
    <submittedName>
        <fullName evidence="2">Uncharacterized protein</fullName>
    </submittedName>
</protein>
<comment type="caution">
    <text evidence="2">The sequence shown here is derived from an EMBL/GenBank/DDBJ whole genome shotgun (WGS) entry which is preliminary data.</text>
</comment>